<organism evidence="1 2">
    <name type="scientific">Solemya elarraichensis gill symbiont</name>
    <dbReference type="NCBI Taxonomy" id="1918949"/>
    <lineage>
        <taxon>Bacteria</taxon>
        <taxon>Pseudomonadati</taxon>
        <taxon>Pseudomonadota</taxon>
        <taxon>Gammaproteobacteria</taxon>
        <taxon>sulfur-oxidizing symbionts</taxon>
    </lineage>
</organism>
<evidence type="ECO:0000313" key="2">
    <source>
        <dbReference type="Proteomes" id="UP000190198"/>
    </source>
</evidence>
<gene>
    <name evidence="1" type="ORF">BOW52_08225</name>
</gene>
<dbReference type="AlphaFoldDB" id="A0A1T2L0P2"/>
<accession>A0A1T2L0P2</accession>
<comment type="caution">
    <text evidence="1">The sequence shown here is derived from an EMBL/GenBank/DDBJ whole genome shotgun (WGS) entry which is preliminary data.</text>
</comment>
<dbReference type="EMBL" id="MPRK01000165">
    <property type="protein sequence ID" value="OOZ38642.1"/>
    <property type="molecule type" value="Genomic_DNA"/>
</dbReference>
<sequence>MKNVYGIMVLRLVLFYRMKEDNTKDQIRANWSNMLPYTRGLDDGLSNSYPHSIIAVQCTILL</sequence>
<proteinExistence type="predicted"/>
<name>A0A1T2L0P2_9GAMM</name>
<protein>
    <submittedName>
        <fullName evidence="1">Uncharacterized protein</fullName>
    </submittedName>
</protein>
<keyword evidence="2" id="KW-1185">Reference proteome</keyword>
<dbReference type="Proteomes" id="UP000190198">
    <property type="component" value="Unassembled WGS sequence"/>
</dbReference>
<evidence type="ECO:0000313" key="1">
    <source>
        <dbReference type="EMBL" id="OOZ38642.1"/>
    </source>
</evidence>
<reference evidence="1 2" key="1">
    <citation type="submission" date="2016-11" db="EMBL/GenBank/DDBJ databases">
        <title>Mixed transmission modes and dynamic genome evolution in an obligate animal-bacterial symbiosis.</title>
        <authorList>
            <person name="Russell S.L."/>
            <person name="Corbett-Detig R.B."/>
            <person name="Cavanaugh C.M."/>
        </authorList>
    </citation>
    <scope>NUCLEOTIDE SEQUENCE [LARGE SCALE GENOMIC DNA]</scope>
    <source>
        <strain evidence="1">Sp-SM6</strain>
    </source>
</reference>